<evidence type="ECO:0000313" key="1">
    <source>
        <dbReference type="EMBL" id="MBS1011579.1"/>
    </source>
</evidence>
<dbReference type="AlphaFoldDB" id="A0AA41ERK4"/>
<protein>
    <submittedName>
        <fullName evidence="1">Uncharacterized protein</fullName>
    </submittedName>
</protein>
<gene>
    <name evidence="1" type="ORF">JK167_12180</name>
</gene>
<accession>A0AA41ERK4</accession>
<reference evidence="1" key="2">
    <citation type="submission" date="2022-09" db="EMBL/GenBank/DDBJ databases">
        <title>Genome-inferred correspondence between phylogeny and metabolic traits in the wild Drosophila gut microbiome.</title>
        <authorList>
            <person name="Bueno E."/>
            <person name="Blow F."/>
            <person name="Douglas A.E."/>
        </authorList>
    </citation>
    <scope>NUCLEOTIDE SEQUENCE</scope>
    <source>
        <strain evidence="1">Dm-2019-70</strain>
    </source>
</reference>
<name>A0AA41ERK4_LEVBR</name>
<dbReference type="EMBL" id="JAERKF010000018">
    <property type="protein sequence ID" value="MBS1011579.1"/>
    <property type="molecule type" value="Genomic_DNA"/>
</dbReference>
<proteinExistence type="predicted"/>
<sequence length="152" mass="17593">MTKTLDTKNVEHALWRFTHKLGVYGCFEVTLGLGMTRDHKEIVDYITYDKTGVVRCYEIKTSYADFKSSARKSWWGNFNYLVVTPEVYSKIEANRDIIGGIGIYVVGENGLPESVRRGSRHQLTVGERVSIIESMVRSMDREEQKLYRIKPY</sequence>
<reference evidence="1" key="1">
    <citation type="submission" date="2020-12" db="EMBL/GenBank/DDBJ databases">
        <authorList>
            <person name="Mcmullen J.G."/>
        </authorList>
    </citation>
    <scope>NUCLEOTIDE SEQUENCE</scope>
    <source>
        <strain evidence="1">Dm-2019-70</strain>
    </source>
</reference>
<dbReference type="Proteomes" id="UP000676478">
    <property type="component" value="Unassembled WGS sequence"/>
</dbReference>
<organism evidence="1 2">
    <name type="scientific">Levilactobacillus brevis</name>
    <name type="common">Lactobacillus brevis</name>
    <dbReference type="NCBI Taxonomy" id="1580"/>
    <lineage>
        <taxon>Bacteria</taxon>
        <taxon>Bacillati</taxon>
        <taxon>Bacillota</taxon>
        <taxon>Bacilli</taxon>
        <taxon>Lactobacillales</taxon>
        <taxon>Lactobacillaceae</taxon>
        <taxon>Levilactobacillus</taxon>
    </lineage>
</organism>
<comment type="caution">
    <text evidence="1">The sequence shown here is derived from an EMBL/GenBank/DDBJ whole genome shotgun (WGS) entry which is preliminary data.</text>
</comment>
<dbReference type="RefSeq" id="WP_211756815.1">
    <property type="nucleotide sequence ID" value="NZ_JAERKF010000018.1"/>
</dbReference>
<evidence type="ECO:0000313" key="2">
    <source>
        <dbReference type="Proteomes" id="UP000676478"/>
    </source>
</evidence>